<gene>
    <name evidence="8" type="ordered locus">Nwat_1933</name>
</gene>
<dbReference type="SUPFAM" id="SSF56349">
    <property type="entry name" value="DNA breaking-rejoining enzymes"/>
    <property type="match status" value="1"/>
</dbReference>
<evidence type="ECO:0000313" key="8">
    <source>
        <dbReference type="EMBL" id="ADJ28774.1"/>
    </source>
</evidence>
<comment type="similarity">
    <text evidence="1">Belongs to the 'phage' integrase family.</text>
</comment>
<organism evidence="8 9">
    <name type="scientific">Nitrosococcus watsoni (strain C-113)</name>
    <dbReference type="NCBI Taxonomy" id="105559"/>
    <lineage>
        <taxon>Bacteria</taxon>
        <taxon>Pseudomonadati</taxon>
        <taxon>Pseudomonadota</taxon>
        <taxon>Gammaproteobacteria</taxon>
        <taxon>Chromatiales</taxon>
        <taxon>Chromatiaceae</taxon>
        <taxon>Nitrosococcus</taxon>
    </lineage>
</organism>
<dbReference type="InterPro" id="IPR004107">
    <property type="entry name" value="Integrase_SAM-like_N"/>
</dbReference>
<dbReference type="GO" id="GO:0003677">
    <property type="term" value="F:DNA binding"/>
    <property type="evidence" value="ECO:0007669"/>
    <property type="project" value="UniProtKB-UniRule"/>
</dbReference>
<dbReference type="HOGENOM" id="CLU_027562_37_1_6"/>
<dbReference type="Gene3D" id="1.10.150.130">
    <property type="match status" value="1"/>
</dbReference>
<evidence type="ECO:0000256" key="3">
    <source>
        <dbReference type="ARBA" id="ARBA00023125"/>
    </source>
</evidence>
<evidence type="ECO:0000259" key="7">
    <source>
        <dbReference type="PROSITE" id="PS51900"/>
    </source>
</evidence>
<keyword evidence="2" id="KW-0229">DNA integration</keyword>
<protein>
    <submittedName>
        <fullName evidence="8">Integron integrase</fullName>
    </submittedName>
</protein>
<dbReference type="InterPro" id="IPR010998">
    <property type="entry name" value="Integrase_recombinase_N"/>
</dbReference>
<evidence type="ECO:0000256" key="5">
    <source>
        <dbReference type="PROSITE-ProRule" id="PRU01248"/>
    </source>
</evidence>
<dbReference type="Proteomes" id="UP000000393">
    <property type="component" value="Chromosome"/>
</dbReference>
<dbReference type="PANTHER" id="PTHR30349:SF64">
    <property type="entry name" value="PROPHAGE INTEGRASE INTD-RELATED"/>
    <property type="match status" value="1"/>
</dbReference>
<keyword evidence="4" id="KW-0233">DNA recombination</keyword>
<keyword evidence="9" id="KW-1185">Reference proteome</keyword>
<evidence type="ECO:0000256" key="4">
    <source>
        <dbReference type="ARBA" id="ARBA00023172"/>
    </source>
</evidence>
<evidence type="ECO:0000256" key="1">
    <source>
        <dbReference type="ARBA" id="ARBA00008857"/>
    </source>
</evidence>
<dbReference type="InterPro" id="IPR013762">
    <property type="entry name" value="Integrase-like_cat_sf"/>
</dbReference>
<evidence type="ECO:0000313" key="9">
    <source>
        <dbReference type="Proteomes" id="UP000000393"/>
    </source>
</evidence>
<dbReference type="PROSITE" id="PS51900">
    <property type="entry name" value="CB"/>
    <property type="match status" value="1"/>
</dbReference>
<dbReference type="eggNOG" id="COG4974">
    <property type="taxonomic scope" value="Bacteria"/>
</dbReference>
<accession>D8K797</accession>
<dbReference type="GO" id="GO:0015074">
    <property type="term" value="P:DNA integration"/>
    <property type="evidence" value="ECO:0007669"/>
    <property type="project" value="UniProtKB-KW"/>
</dbReference>
<sequence length="247" mass="28228">MICRLTIATNYLMPSTKSPTLLEDIRRIMRLKHYSLHTERSYCEWIKQFVKFHQLNERSALFENSEAKIETFLSYLATERKVAPATQNQAMNALLFLYKQVLDMPLAKHIEAIRSKTSRHVPVVLSLDEVRQVLPRVEGVAQLAVKLLYGSGLRISEAVRLRVQDLDYDYQQITVRSGKGDKDRITPLSAAMIPLLQNHLEKVKAIHKQDLADGFGAVYLPYALAKNILMPNGNGAGNMCFRPVRYR</sequence>
<proteinExistence type="inferred from homology"/>
<name>D8K797_NITWC</name>
<dbReference type="AlphaFoldDB" id="D8K797"/>
<dbReference type="Pfam" id="PF00589">
    <property type="entry name" value="Phage_integrase"/>
    <property type="match status" value="1"/>
</dbReference>
<dbReference type="InterPro" id="IPR002104">
    <property type="entry name" value="Integrase_catalytic"/>
</dbReference>
<dbReference type="InterPro" id="IPR011010">
    <property type="entry name" value="DNA_brk_join_enz"/>
</dbReference>
<dbReference type="STRING" id="105559.Nwat_1933"/>
<dbReference type="Gene3D" id="1.10.443.10">
    <property type="entry name" value="Intergrase catalytic core"/>
    <property type="match status" value="1"/>
</dbReference>
<dbReference type="EMBL" id="CP002086">
    <property type="protein sequence ID" value="ADJ28774.1"/>
    <property type="molecule type" value="Genomic_DNA"/>
</dbReference>
<dbReference type="InterPro" id="IPR044068">
    <property type="entry name" value="CB"/>
</dbReference>
<dbReference type="InterPro" id="IPR050090">
    <property type="entry name" value="Tyrosine_recombinase_XerCD"/>
</dbReference>
<dbReference type="KEGG" id="nwa:Nwat_1933"/>
<evidence type="ECO:0000256" key="2">
    <source>
        <dbReference type="ARBA" id="ARBA00022908"/>
    </source>
</evidence>
<keyword evidence="3 5" id="KW-0238">DNA-binding</keyword>
<reference evidence="8 9" key="1">
    <citation type="submission" date="2010-06" db="EMBL/GenBank/DDBJ databases">
        <title>Complete sequence of chromosome of Nitrosococcus watsoni C-113.</title>
        <authorList>
            <consortium name="US DOE Joint Genome Institute"/>
            <person name="Lucas S."/>
            <person name="Copeland A."/>
            <person name="Lapidus A."/>
            <person name="Cheng J.-F."/>
            <person name="Bruce D."/>
            <person name="Goodwin L."/>
            <person name="Pitluck S."/>
            <person name="Malfatti S.A."/>
            <person name="Chain P.S.G."/>
            <person name="Land M."/>
            <person name="Hauser L."/>
            <person name="Kyrpides N."/>
            <person name="Ivanova N."/>
            <person name="Cambell M.A."/>
            <person name="Heidelberg J.F."/>
            <person name="Klotz M.G."/>
            <person name="Woyke T."/>
        </authorList>
    </citation>
    <scope>NUCLEOTIDE SEQUENCE [LARGE SCALE GENOMIC DNA]</scope>
    <source>
        <strain evidence="8 9">C-113</strain>
    </source>
</reference>
<evidence type="ECO:0000259" key="6">
    <source>
        <dbReference type="PROSITE" id="PS51898"/>
    </source>
</evidence>
<dbReference type="PROSITE" id="PS51898">
    <property type="entry name" value="TYR_RECOMBINASE"/>
    <property type="match status" value="1"/>
</dbReference>
<feature type="domain" description="Tyr recombinase" evidence="6">
    <location>
        <begin position="120"/>
        <end position="247"/>
    </location>
</feature>
<dbReference type="GO" id="GO:0006310">
    <property type="term" value="P:DNA recombination"/>
    <property type="evidence" value="ECO:0007669"/>
    <property type="project" value="UniProtKB-KW"/>
</dbReference>
<feature type="domain" description="Core-binding (CB)" evidence="7">
    <location>
        <begin position="16"/>
        <end position="102"/>
    </location>
</feature>
<dbReference type="PANTHER" id="PTHR30349">
    <property type="entry name" value="PHAGE INTEGRASE-RELATED"/>
    <property type="match status" value="1"/>
</dbReference>
<dbReference type="Pfam" id="PF13495">
    <property type="entry name" value="Phage_int_SAM_4"/>
    <property type="match status" value="1"/>
</dbReference>